<dbReference type="EnsemblMetazoa" id="SCAU012457-RL">
    <property type="protein sequence ID" value="SCAU012457-PL"/>
    <property type="gene ID" value="SCAU012457"/>
</dbReference>
<feature type="region of interest" description="Disordered" evidence="9">
    <location>
        <begin position="689"/>
        <end position="714"/>
    </location>
</feature>
<dbReference type="GO" id="GO:1990817">
    <property type="term" value="F:poly(A) RNA polymerase activity"/>
    <property type="evidence" value="ECO:0007669"/>
    <property type="project" value="TreeGrafter"/>
</dbReference>
<feature type="region of interest" description="Disordered" evidence="9">
    <location>
        <begin position="1186"/>
        <end position="1210"/>
    </location>
</feature>
<feature type="region of interest" description="Disordered" evidence="9">
    <location>
        <begin position="591"/>
        <end position="646"/>
    </location>
</feature>
<dbReference type="Gene3D" id="3.30.460.10">
    <property type="entry name" value="Beta Polymerase, domain 2"/>
    <property type="match status" value="1"/>
</dbReference>
<dbReference type="SUPFAM" id="SSF81631">
    <property type="entry name" value="PAP/OAS1 substrate-binding domain"/>
    <property type="match status" value="1"/>
</dbReference>
<reference evidence="12" key="2">
    <citation type="submission" date="2020-05" db="UniProtKB">
        <authorList>
            <consortium name="EnsemblMetazoa"/>
        </authorList>
    </citation>
    <scope>IDENTIFICATION</scope>
    <source>
        <strain evidence="12">USDA</strain>
    </source>
</reference>
<evidence type="ECO:0000259" key="10">
    <source>
        <dbReference type="Pfam" id="PF03828"/>
    </source>
</evidence>
<evidence type="ECO:0000256" key="3">
    <source>
        <dbReference type="ARBA" id="ARBA00004496"/>
    </source>
</evidence>
<feature type="compositionally biased region" description="Polar residues" evidence="9">
    <location>
        <begin position="1421"/>
        <end position="1433"/>
    </location>
</feature>
<feature type="compositionally biased region" description="Basic residues" evidence="9">
    <location>
        <begin position="898"/>
        <end position="933"/>
    </location>
</feature>
<dbReference type="EnsemblMetazoa" id="SCAU012457-RH">
    <property type="protein sequence ID" value="SCAU012457-PH"/>
    <property type="gene ID" value="SCAU012457"/>
</dbReference>
<dbReference type="InterPro" id="IPR054708">
    <property type="entry name" value="MTPAP-like_central"/>
</dbReference>
<dbReference type="VEuPathDB" id="VectorBase:SCAU012457"/>
<feature type="region of interest" description="Disordered" evidence="9">
    <location>
        <begin position="498"/>
        <end position="539"/>
    </location>
</feature>
<protein>
    <submittedName>
        <fullName evidence="12">Uncharacterized protein</fullName>
    </submittedName>
</protein>
<evidence type="ECO:0000313" key="13">
    <source>
        <dbReference type="Proteomes" id="UP000095300"/>
    </source>
</evidence>
<evidence type="ECO:0000256" key="9">
    <source>
        <dbReference type="SAM" id="MobiDB-lite"/>
    </source>
</evidence>
<reference evidence="12 13" key="1">
    <citation type="submission" date="2015-05" db="EMBL/GenBank/DDBJ databases">
        <authorList>
            <person name="Wilson R.K."/>
            <person name="Warren W.C."/>
            <person name="Olafson P."/>
        </authorList>
    </citation>
    <scope>NUCLEOTIDE SEQUENCE [LARGE SCALE GENOMIC DNA]</scope>
    <source>
        <strain evidence="12 13">USDA</strain>
    </source>
</reference>
<dbReference type="STRING" id="35570.A0A1I8PZD2"/>
<feature type="compositionally biased region" description="Polar residues" evidence="9">
    <location>
        <begin position="1337"/>
        <end position="1346"/>
    </location>
</feature>
<feature type="compositionally biased region" description="Low complexity" evidence="9">
    <location>
        <begin position="591"/>
        <end position="601"/>
    </location>
</feature>
<feature type="region of interest" description="Disordered" evidence="9">
    <location>
        <begin position="1321"/>
        <end position="1363"/>
    </location>
</feature>
<dbReference type="GO" id="GO:0046872">
    <property type="term" value="F:metal ion binding"/>
    <property type="evidence" value="ECO:0007669"/>
    <property type="project" value="UniProtKB-KW"/>
</dbReference>
<dbReference type="Pfam" id="PF22600">
    <property type="entry name" value="MTPAP-like_central"/>
    <property type="match status" value="1"/>
</dbReference>
<feature type="region of interest" description="Disordered" evidence="9">
    <location>
        <begin position="1414"/>
        <end position="1451"/>
    </location>
</feature>
<comment type="subcellular location">
    <subcellularLocation>
        <location evidence="3">Cytoplasm</location>
    </subcellularLocation>
</comment>
<feature type="region of interest" description="Disordered" evidence="9">
    <location>
        <begin position="174"/>
        <end position="198"/>
    </location>
</feature>
<comment type="similarity">
    <text evidence="8">Belongs to the DNA polymerase type-B-like family. GLD2 subfamily.</text>
</comment>
<dbReference type="EnsemblMetazoa" id="SCAU012457-RE">
    <property type="protein sequence ID" value="SCAU012457-PE"/>
    <property type="gene ID" value="SCAU012457"/>
</dbReference>
<feature type="compositionally biased region" description="Low complexity" evidence="9">
    <location>
        <begin position="174"/>
        <end position="196"/>
    </location>
</feature>
<evidence type="ECO:0000256" key="1">
    <source>
        <dbReference type="ARBA" id="ARBA00001936"/>
    </source>
</evidence>
<accession>A0A1I8PZD2</accession>
<evidence type="ECO:0000256" key="8">
    <source>
        <dbReference type="ARBA" id="ARBA00038491"/>
    </source>
</evidence>
<dbReference type="EnsemblMetazoa" id="SCAU012457-RI">
    <property type="protein sequence ID" value="SCAU012457-PI"/>
    <property type="gene ID" value="SCAU012457"/>
</dbReference>
<feature type="compositionally biased region" description="Polar residues" evidence="9">
    <location>
        <begin position="610"/>
        <end position="637"/>
    </location>
</feature>
<dbReference type="GO" id="GO:0005737">
    <property type="term" value="C:cytoplasm"/>
    <property type="evidence" value="ECO:0007669"/>
    <property type="project" value="UniProtKB-SubCell"/>
</dbReference>
<dbReference type="EnsemblMetazoa" id="SCAU012457-RK">
    <property type="protein sequence ID" value="SCAU012457-PK"/>
    <property type="gene ID" value="SCAU012457"/>
</dbReference>
<keyword evidence="4" id="KW-0963">Cytoplasm</keyword>
<proteinExistence type="inferred from homology"/>
<keyword evidence="7" id="KW-0460">Magnesium</keyword>
<dbReference type="EnsemblMetazoa" id="SCAU012457-RA">
    <property type="protein sequence ID" value="SCAU012457-PA"/>
    <property type="gene ID" value="SCAU012457"/>
</dbReference>
<dbReference type="EnsemblMetazoa" id="SCAU012457-RF">
    <property type="protein sequence ID" value="SCAU012457-PF"/>
    <property type="gene ID" value="SCAU012457"/>
</dbReference>
<feature type="domain" description="Poly(A) RNA polymerase mitochondrial-like central palm" evidence="11">
    <location>
        <begin position="1554"/>
        <end position="1692"/>
    </location>
</feature>
<feature type="region of interest" description="Disordered" evidence="9">
    <location>
        <begin position="959"/>
        <end position="993"/>
    </location>
</feature>
<evidence type="ECO:0000256" key="6">
    <source>
        <dbReference type="ARBA" id="ARBA00022723"/>
    </source>
</evidence>
<dbReference type="SUPFAM" id="SSF81301">
    <property type="entry name" value="Nucleotidyltransferase"/>
    <property type="match status" value="1"/>
</dbReference>
<dbReference type="GO" id="GO:0031123">
    <property type="term" value="P:RNA 3'-end processing"/>
    <property type="evidence" value="ECO:0007669"/>
    <property type="project" value="TreeGrafter"/>
</dbReference>
<name>A0A1I8PZD2_STOCA</name>
<dbReference type="Proteomes" id="UP000095300">
    <property type="component" value="Unassembled WGS sequence"/>
</dbReference>
<feature type="compositionally biased region" description="Low complexity" evidence="9">
    <location>
        <begin position="832"/>
        <end position="871"/>
    </location>
</feature>
<dbReference type="Pfam" id="PF03828">
    <property type="entry name" value="PAP_assoc"/>
    <property type="match status" value="1"/>
</dbReference>
<keyword evidence="6" id="KW-0479">Metal-binding</keyword>
<feature type="region of interest" description="Disordered" evidence="9">
    <location>
        <begin position="887"/>
        <end position="942"/>
    </location>
</feature>
<feature type="region of interest" description="Disordered" evidence="9">
    <location>
        <begin position="1"/>
        <end position="120"/>
    </location>
</feature>
<dbReference type="EnsemblMetazoa" id="SCAU012457-RJ">
    <property type="protein sequence ID" value="SCAU012457-PJ"/>
    <property type="gene ID" value="SCAU012457"/>
</dbReference>
<dbReference type="EnsemblMetazoa" id="SCAU012457-RG">
    <property type="protein sequence ID" value="SCAU012457-PG"/>
    <property type="gene ID" value="SCAU012457"/>
</dbReference>
<feature type="compositionally biased region" description="Polar residues" evidence="9">
    <location>
        <begin position="498"/>
        <end position="524"/>
    </location>
</feature>
<sequence>MFRNMKILVPSNSQESVPSPPPITAVNQQEFLQSAGGGNGSSASKDFTSNHGSLAQKANRRDQHQKHTGGPNKAKFTHGNNGGRPMQLSQHQQHKFHHNSNSGGNKGKKQHYASNSNTTSSLNRKKFHQHQQNTLQQINYHNHHSQNTSQHQQNQYMSAMHSNQHKFQTTMNATATQTTATTSSSNSSSTSSNNNNCHLVKNQNYSNIVLSPKTNLCVDNNSSSTTPSANSSNCTTTQSDISISSITSSESSCKCSNQSHNCDKSSSFVEKTLQKYPQDLLCAISNDTTQIAIAASTSSSPSFATHPTNITSIPKTEALANCKCFPKFAKITQSTASTLVNIKLNKKNKIDTAPKQQYFLESESLSQCQCGLSSFAAAGHSLHTTTVSYQPATATNNKKKNWKIPNNNNCCGSRDVIDGGVCDICSVSLKPSNVQVTLTENYEGKICNNLSSSCNSSGDVCNNSQRKQKDPLQSAGMSTGFNLQKAAVPSVEANASNSVTEKSSFLSSSPTSIHKLSKANQKSIDVTKPNKNETSKGISAADNDINILESNNSRSVDTNAKTRNYSCNNVSSPSSYSLDFLHSVGVQMSGATKSSASNSSTEDNLRPLSSAKSANGTQGRESSAACSGYPCSSVTSNQRQHHQQQQRYVNEGGISAGGGNNHNTYHHPQPTQLTIASFLKKDILGESIQTSSNSGSSTACNSTRASNSSNLNNSTYNEQHYVRSHQYGGRYYNNYYPTYYHQHHTSQHTMPHISACGYNGDVARFTSNGGNQRSFYGGYLNYQNNNSPNTNGSLQYTNQTPPTQESSRTHFSHSIESHGVAVGDSTTTNKKGSVGSSRSSCSSSSSTSSTSSSGSNRKLQQQQNASVHNQQKSLTQHLAIETLPSKLNSQQGSSQRQGLHRGHNQHGQHHGHGGHHPHHHQNYYSHHHHHQHVVAHSTPTTPQHQNYYNLTYVCTDGNNGTSSRSCSPAPVLPPTPSSSNPSPRSLDNCSVPGPSPAALAANLQLNTAPLNYTQYSQNSTSQQYHHYQQNHLFNKKLLAPLSLNVPSPSPSPTPTHLGGASLQSHIPALVPQNIICCAQLDEASTAAAAAAANNGIIAGNDYDSDASSTHSSAQNRKYSSCRSALSSASSVASLCGGSKPHQLECKSQPGTPIDASASTTPLGSPIGYNTYAASLVHVFPKLQVSSTTGTTQQPHYNQSQNDPKASSNSAQLPLIYHNGGVTSMLNLPGQTTNIGEAATPNNYSDDDCHRQQTHFLLPLTSTQSSAEHLNMPSFSAGTSRSNSSSGYWSPSQQCSFYNQLPLTGLMTTNLIVPNAASCGSSSSSISPSLPDRDDSKQSIQHTQNKLPPSSGNTSPTASSSCSNEQLGISEALLSSTNSSSTLSGRAGAIVRTCERNSSQLLGQQQQRLIVQQTQHPPSPTLPLSNNTSFSTAAQRARNCGSGGRNHQYTQNNPTLISSVTANCGAMTNNNQQTTAMIPQIFSHHQLQSMPPPPPPHNLLYNNPQTTNPLRPLGNSSVHDFFTHTPPDRFLARAHLIEAKEAPASLLNNSKWDNLSRDIWTKFISSQQTEETFKQKMKLWRYLYLFIKNAYPRYGLYLVGSTISGFGSDTSDVDMCLVSRSASNIDPRMEALFNLTVLKDCLSKSGEFEYFNLIEAKVPILRFRDRVHQLEVDLNFNNCVGIKNTHLLYCYSQLDWRLRPLVLVTKLWAQHHNINNAKNMTISSYSLVLMVIHFLQYAVQPPVLPCLHQMFPHKFPLLRSNDFGFVDMNETIGPYESKNSQTIGELFLNFLEYYSNFDYSQHAISVRTGGILPINACRTAKSLKNDIHQWKELCIEEPFDLTNTARSVYDFETFERVKGVFVSSWRVLKDTLDLNSIFLPDIEQTVQQVLSNFNAESEPNGIDDTIHLSTDSITLSWTEDCGTLESSSDDRISSTSKQTTKYGGLKRAAHVKTNEDMLLELNANVNESVCKPSPLILNTVSSTPTTLSHSLTKSFNGKFLNRSHKTNAAMS</sequence>
<evidence type="ECO:0000259" key="11">
    <source>
        <dbReference type="Pfam" id="PF22600"/>
    </source>
</evidence>
<evidence type="ECO:0000256" key="2">
    <source>
        <dbReference type="ARBA" id="ARBA00001946"/>
    </source>
</evidence>
<comment type="cofactor">
    <cofactor evidence="2">
        <name>Mg(2+)</name>
        <dbReference type="ChEBI" id="CHEBI:18420"/>
    </cofactor>
</comment>
<evidence type="ECO:0000256" key="4">
    <source>
        <dbReference type="ARBA" id="ARBA00022490"/>
    </source>
</evidence>
<comment type="cofactor">
    <cofactor evidence="1">
        <name>Mn(2+)</name>
        <dbReference type="ChEBI" id="CHEBI:29035"/>
    </cofactor>
</comment>
<dbReference type="Gene3D" id="1.10.1410.10">
    <property type="match status" value="1"/>
</dbReference>
<evidence type="ECO:0000256" key="5">
    <source>
        <dbReference type="ARBA" id="ARBA00022679"/>
    </source>
</evidence>
<dbReference type="EnsemblMetazoa" id="SCAU012457-RD">
    <property type="protein sequence ID" value="SCAU012457-PD"/>
    <property type="gene ID" value="SCAU012457"/>
</dbReference>
<feature type="region of interest" description="Disordered" evidence="9">
    <location>
        <begin position="781"/>
        <end position="872"/>
    </location>
</feature>
<dbReference type="CDD" id="cd05402">
    <property type="entry name" value="NT_PAP_TUTase"/>
    <property type="match status" value="1"/>
</dbReference>
<dbReference type="PANTHER" id="PTHR12271:SF40">
    <property type="entry name" value="POLY(A) RNA POLYMERASE GLD2"/>
    <property type="match status" value="1"/>
</dbReference>
<keyword evidence="13" id="KW-1185">Reference proteome</keyword>
<dbReference type="InterPro" id="IPR002058">
    <property type="entry name" value="PAP_assoc"/>
</dbReference>
<dbReference type="InterPro" id="IPR043519">
    <property type="entry name" value="NT_sf"/>
</dbReference>
<keyword evidence="5" id="KW-0808">Transferase</keyword>
<feature type="compositionally biased region" description="Low complexity" evidence="9">
    <location>
        <begin position="1347"/>
        <end position="1363"/>
    </location>
</feature>
<dbReference type="PANTHER" id="PTHR12271">
    <property type="entry name" value="POLY A POLYMERASE CID PAP -RELATED"/>
    <property type="match status" value="1"/>
</dbReference>
<gene>
    <name evidence="12" type="primary">106087545</name>
</gene>
<evidence type="ECO:0000256" key="7">
    <source>
        <dbReference type="ARBA" id="ARBA00022842"/>
    </source>
</evidence>
<evidence type="ECO:0000313" key="12">
    <source>
        <dbReference type="EnsemblMetazoa" id="SCAU012457-PA"/>
    </source>
</evidence>
<feature type="compositionally biased region" description="Polar residues" evidence="9">
    <location>
        <begin position="781"/>
        <end position="806"/>
    </location>
</feature>
<feature type="domain" description="PAP-associated" evidence="10">
    <location>
        <begin position="1782"/>
        <end position="1842"/>
    </location>
</feature>
<dbReference type="OrthoDB" id="2274644at2759"/>
<organism evidence="12 13">
    <name type="scientific">Stomoxys calcitrans</name>
    <name type="common">Stable fly</name>
    <name type="synonym">Conops calcitrans</name>
    <dbReference type="NCBI Taxonomy" id="35570"/>
    <lineage>
        <taxon>Eukaryota</taxon>
        <taxon>Metazoa</taxon>
        <taxon>Ecdysozoa</taxon>
        <taxon>Arthropoda</taxon>
        <taxon>Hexapoda</taxon>
        <taxon>Insecta</taxon>
        <taxon>Pterygota</taxon>
        <taxon>Neoptera</taxon>
        <taxon>Endopterygota</taxon>
        <taxon>Diptera</taxon>
        <taxon>Brachycera</taxon>
        <taxon>Muscomorpha</taxon>
        <taxon>Muscoidea</taxon>
        <taxon>Muscidae</taxon>
        <taxon>Stomoxys</taxon>
    </lineage>
</organism>
<dbReference type="EnsemblMetazoa" id="SCAU012457-RB">
    <property type="protein sequence ID" value="SCAU012457-PB"/>
    <property type="gene ID" value="SCAU012457"/>
</dbReference>